<keyword evidence="4" id="KW-1185">Reference proteome</keyword>
<accession>A0ABP0SR62</accession>
<organism evidence="3 4">
    <name type="scientific">Durusdinium trenchii</name>
    <dbReference type="NCBI Taxonomy" id="1381693"/>
    <lineage>
        <taxon>Eukaryota</taxon>
        <taxon>Sar</taxon>
        <taxon>Alveolata</taxon>
        <taxon>Dinophyceae</taxon>
        <taxon>Suessiales</taxon>
        <taxon>Symbiodiniaceae</taxon>
        <taxon>Durusdinium</taxon>
    </lineage>
</organism>
<reference evidence="3 4" key="1">
    <citation type="submission" date="2024-02" db="EMBL/GenBank/DDBJ databases">
        <authorList>
            <person name="Chen Y."/>
            <person name="Shah S."/>
            <person name="Dougan E. K."/>
            <person name="Thang M."/>
            <person name="Chan C."/>
        </authorList>
    </citation>
    <scope>NUCLEOTIDE SEQUENCE [LARGE SCALE GENOMIC DNA]</scope>
</reference>
<feature type="chain" id="PRO_5045116077" description="Fibronectin type-II domain-containing protein" evidence="2">
    <location>
        <begin position="17"/>
        <end position="268"/>
    </location>
</feature>
<name>A0ABP0SR62_9DINO</name>
<sequence length="268" mass="30758">MLTALMLIVPITAIRSSDEELSYGSCEHLTFSAYGTAEWTGWLKGARGGKATEMTWESCENLPKRTSCEFAYTYDGKHFVPCFWWNDLLKSENSLEPAPDLARCVASKPPLPAIEWELCSFRSERAKDGSEQVWKIRSSSSSSSRRRRRRRRRRRSRSHQLEGKGCHQRETRGECACRLGREVCELPLHLRHYWKMARLHKGCPGGRQDETMEEDPRLDDVLGMAEGHGKGMHVRDGWHPIIQRGGPSEDPHTEGYLQQEGLQLRFGR</sequence>
<gene>
    <name evidence="3" type="ORF">CCMP2556_LOCUS53130</name>
</gene>
<evidence type="ECO:0000313" key="4">
    <source>
        <dbReference type="Proteomes" id="UP001642484"/>
    </source>
</evidence>
<evidence type="ECO:0000256" key="1">
    <source>
        <dbReference type="SAM" id="MobiDB-lite"/>
    </source>
</evidence>
<feature type="region of interest" description="Disordered" evidence="1">
    <location>
        <begin position="132"/>
        <end position="165"/>
    </location>
</feature>
<protein>
    <recommendedName>
        <fullName evidence="5">Fibronectin type-II domain-containing protein</fullName>
    </recommendedName>
</protein>
<feature type="compositionally biased region" description="Basic residues" evidence="1">
    <location>
        <begin position="144"/>
        <end position="158"/>
    </location>
</feature>
<dbReference type="EMBL" id="CAXAMN010028051">
    <property type="protein sequence ID" value="CAK9114907.1"/>
    <property type="molecule type" value="Genomic_DNA"/>
</dbReference>
<evidence type="ECO:0000313" key="3">
    <source>
        <dbReference type="EMBL" id="CAK9114907.1"/>
    </source>
</evidence>
<feature type="signal peptide" evidence="2">
    <location>
        <begin position="1"/>
        <end position="16"/>
    </location>
</feature>
<comment type="caution">
    <text evidence="3">The sequence shown here is derived from an EMBL/GenBank/DDBJ whole genome shotgun (WGS) entry which is preliminary data.</text>
</comment>
<evidence type="ECO:0000256" key="2">
    <source>
        <dbReference type="SAM" id="SignalP"/>
    </source>
</evidence>
<evidence type="ECO:0008006" key="5">
    <source>
        <dbReference type="Google" id="ProtNLM"/>
    </source>
</evidence>
<keyword evidence="2" id="KW-0732">Signal</keyword>
<dbReference type="Proteomes" id="UP001642484">
    <property type="component" value="Unassembled WGS sequence"/>
</dbReference>
<proteinExistence type="predicted"/>